<dbReference type="AlphaFoldDB" id="A0A087SZH9"/>
<dbReference type="GO" id="GO:0005634">
    <property type="term" value="C:nucleus"/>
    <property type="evidence" value="ECO:0007669"/>
    <property type="project" value="TreeGrafter"/>
</dbReference>
<feature type="non-terminal residue" evidence="8">
    <location>
        <position position="165"/>
    </location>
</feature>
<dbReference type="GO" id="GO:0035556">
    <property type="term" value="P:intracellular signal transduction"/>
    <property type="evidence" value="ECO:0007669"/>
    <property type="project" value="TreeGrafter"/>
</dbReference>
<dbReference type="PANTHER" id="PTHR24342">
    <property type="entry name" value="SERINE/THREONINE-PROTEIN KINASE 17"/>
    <property type="match status" value="1"/>
</dbReference>
<dbReference type="GO" id="GO:0043065">
    <property type="term" value="P:positive regulation of apoptotic process"/>
    <property type="evidence" value="ECO:0007669"/>
    <property type="project" value="TreeGrafter"/>
</dbReference>
<evidence type="ECO:0000256" key="6">
    <source>
        <dbReference type="SAM" id="MobiDB-lite"/>
    </source>
</evidence>
<dbReference type="Gene3D" id="1.10.510.10">
    <property type="entry name" value="Transferase(Phosphotransferase) domain 1"/>
    <property type="match status" value="1"/>
</dbReference>
<evidence type="ECO:0000259" key="7">
    <source>
        <dbReference type="PROSITE" id="PS50011"/>
    </source>
</evidence>
<evidence type="ECO:0000256" key="5">
    <source>
        <dbReference type="ARBA" id="ARBA00022840"/>
    </source>
</evidence>
<evidence type="ECO:0000256" key="3">
    <source>
        <dbReference type="ARBA" id="ARBA00022741"/>
    </source>
</evidence>
<evidence type="ECO:0000313" key="9">
    <source>
        <dbReference type="Proteomes" id="UP000054359"/>
    </source>
</evidence>
<gene>
    <name evidence="8" type="ORF">X975_06222</name>
</gene>
<protein>
    <submittedName>
        <fullName evidence="8">Serine/threonine-protein kinase 17A</fullName>
    </submittedName>
</protein>
<evidence type="ECO:0000256" key="4">
    <source>
        <dbReference type="ARBA" id="ARBA00022777"/>
    </source>
</evidence>
<reference evidence="8 9" key="1">
    <citation type="submission" date="2013-11" db="EMBL/GenBank/DDBJ databases">
        <title>Genome sequencing of Stegodyphus mimosarum.</title>
        <authorList>
            <person name="Bechsgaard J."/>
        </authorList>
    </citation>
    <scope>NUCLEOTIDE SEQUENCE [LARGE SCALE GENOMIC DNA]</scope>
</reference>
<dbReference type="GO" id="GO:0004674">
    <property type="term" value="F:protein serine/threonine kinase activity"/>
    <property type="evidence" value="ECO:0007669"/>
    <property type="project" value="UniProtKB-KW"/>
</dbReference>
<dbReference type="STRING" id="407821.A0A087SZH9"/>
<dbReference type="PANTHER" id="PTHR24342:SF12">
    <property type="entry name" value="DEATH-ASSOCIATED PROTEIN KINASE RELATED"/>
    <property type="match status" value="1"/>
</dbReference>
<name>A0A087SZH9_STEMI</name>
<keyword evidence="4 8" id="KW-0418">Kinase</keyword>
<keyword evidence="2" id="KW-0808">Transferase</keyword>
<proteinExistence type="predicted"/>
<dbReference type="InterPro" id="IPR000719">
    <property type="entry name" value="Prot_kinase_dom"/>
</dbReference>
<feature type="compositionally biased region" description="Polar residues" evidence="6">
    <location>
        <begin position="96"/>
        <end position="119"/>
    </location>
</feature>
<evidence type="ECO:0000256" key="2">
    <source>
        <dbReference type="ARBA" id="ARBA00022679"/>
    </source>
</evidence>
<dbReference type="Pfam" id="PF00069">
    <property type="entry name" value="Pkinase"/>
    <property type="match status" value="1"/>
</dbReference>
<dbReference type="EMBL" id="KK112680">
    <property type="protein sequence ID" value="KFM58268.1"/>
    <property type="molecule type" value="Genomic_DNA"/>
</dbReference>
<keyword evidence="5" id="KW-0067">ATP-binding</keyword>
<feature type="domain" description="Protein kinase" evidence="7">
    <location>
        <begin position="1"/>
        <end position="76"/>
    </location>
</feature>
<keyword evidence="1" id="KW-0723">Serine/threonine-protein kinase</keyword>
<keyword evidence="3" id="KW-0547">Nucleotide-binding</keyword>
<feature type="region of interest" description="Disordered" evidence="6">
    <location>
        <begin position="83"/>
        <end position="165"/>
    </location>
</feature>
<evidence type="ECO:0000313" key="8">
    <source>
        <dbReference type="EMBL" id="KFM58268.1"/>
    </source>
</evidence>
<dbReference type="GO" id="GO:0005524">
    <property type="term" value="F:ATP binding"/>
    <property type="evidence" value="ECO:0007669"/>
    <property type="project" value="UniProtKB-KW"/>
</dbReference>
<sequence length="165" mass="18234">MWSIGILTYVLLSGHSPFGGDTKQETFCNITRGTLEFPPDLFDTISNNAKDFIRRLLVRNPSERMSAKECLSHPWLNDTEAGSPLSGIELTLIPTPGNTTTEYDMDSSTDSQETHFSPSNKDHNKSSCFSPAMDMKSNRSNGFHKSLSPKPNGNSTSDQEEQKTG</sequence>
<dbReference type="SUPFAM" id="SSF56112">
    <property type="entry name" value="Protein kinase-like (PK-like)"/>
    <property type="match status" value="1"/>
</dbReference>
<accession>A0A087SZH9</accession>
<keyword evidence="9" id="KW-1185">Reference proteome</keyword>
<dbReference type="Proteomes" id="UP000054359">
    <property type="component" value="Unassembled WGS sequence"/>
</dbReference>
<feature type="compositionally biased region" description="Polar residues" evidence="6">
    <location>
        <begin position="138"/>
        <end position="157"/>
    </location>
</feature>
<dbReference type="PROSITE" id="PS50011">
    <property type="entry name" value="PROTEIN_KINASE_DOM"/>
    <property type="match status" value="1"/>
</dbReference>
<evidence type="ECO:0000256" key="1">
    <source>
        <dbReference type="ARBA" id="ARBA00022527"/>
    </source>
</evidence>
<dbReference type="InterPro" id="IPR011009">
    <property type="entry name" value="Kinase-like_dom_sf"/>
</dbReference>
<organism evidence="8 9">
    <name type="scientific">Stegodyphus mimosarum</name>
    <name type="common">African social velvet spider</name>
    <dbReference type="NCBI Taxonomy" id="407821"/>
    <lineage>
        <taxon>Eukaryota</taxon>
        <taxon>Metazoa</taxon>
        <taxon>Ecdysozoa</taxon>
        <taxon>Arthropoda</taxon>
        <taxon>Chelicerata</taxon>
        <taxon>Arachnida</taxon>
        <taxon>Araneae</taxon>
        <taxon>Araneomorphae</taxon>
        <taxon>Entelegynae</taxon>
        <taxon>Eresoidea</taxon>
        <taxon>Eresidae</taxon>
        <taxon>Stegodyphus</taxon>
    </lineage>
</organism>
<dbReference type="OrthoDB" id="74764at2759"/>